<dbReference type="GO" id="GO:0003824">
    <property type="term" value="F:catalytic activity"/>
    <property type="evidence" value="ECO:0007669"/>
    <property type="project" value="InterPro"/>
</dbReference>
<dbReference type="InterPro" id="IPR050128">
    <property type="entry name" value="Sulfate_adenylyltrnsfr_sub2"/>
</dbReference>
<accession>A0A0F9JZA7</accession>
<dbReference type="InterPro" id="IPR014729">
    <property type="entry name" value="Rossmann-like_a/b/a_fold"/>
</dbReference>
<organism evidence="2">
    <name type="scientific">marine sediment metagenome</name>
    <dbReference type="NCBI Taxonomy" id="412755"/>
    <lineage>
        <taxon>unclassified sequences</taxon>
        <taxon>metagenomes</taxon>
        <taxon>ecological metagenomes</taxon>
    </lineage>
</organism>
<gene>
    <name evidence="2" type="ORF">LCGC14_1467790</name>
</gene>
<dbReference type="Pfam" id="PF01507">
    <property type="entry name" value="PAPS_reduct"/>
    <property type="match status" value="1"/>
</dbReference>
<feature type="non-terminal residue" evidence="2">
    <location>
        <position position="75"/>
    </location>
</feature>
<feature type="domain" description="Phosphoadenosine phosphosulphate reductase" evidence="1">
    <location>
        <begin position="25"/>
        <end position="74"/>
    </location>
</feature>
<name>A0A0F9JZA7_9ZZZZ</name>
<comment type="caution">
    <text evidence="2">The sequence shown here is derived from an EMBL/GenBank/DDBJ whole genome shotgun (WGS) entry which is preliminary data.</text>
</comment>
<dbReference type="Gene3D" id="3.40.50.620">
    <property type="entry name" value="HUPs"/>
    <property type="match status" value="1"/>
</dbReference>
<protein>
    <recommendedName>
        <fullName evidence="1">Phosphoadenosine phosphosulphate reductase domain-containing protein</fullName>
    </recommendedName>
</protein>
<dbReference type="EMBL" id="LAZR01010290">
    <property type="protein sequence ID" value="KKM67771.1"/>
    <property type="molecule type" value="Genomic_DNA"/>
</dbReference>
<dbReference type="InterPro" id="IPR002500">
    <property type="entry name" value="PAPS_reduct_dom"/>
</dbReference>
<evidence type="ECO:0000259" key="1">
    <source>
        <dbReference type="Pfam" id="PF01507"/>
    </source>
</evidence>
<dbReference type="AlphaFoldDB" id="A0A0F9JZA7"/>
<dbReference type="PANTHER" id="PTHR43196">
    <property type="entry name" value="SULFATE ADENYLYLTRANSFERASE SUBUNIT 2"/>
    <property type="match status" value="1"/>
</dbReference>
<proteinExistence type="predicted"/>
<reference evidence="2" key="1">
    <citation type="journal article" date="2015" name="Nature">
        <title>Complex archaea that bridge the gap between prokaryotes and eukaryotes.</title>
        <authorList>
            <person name="Spang A."/>
            <person name="Saw J.H."/>
            <person name="Jorgensen S.L."/>
            <person name="Zaremba-Niedzwiedzka K."/>
            <person name="Martijn J."/>
            <person name="Lind A.E."/>
            <person name="van Eijk R."/>
            <person name="Schleper C."/>
            <person name="Guy L."/>
            <person name="Ettema T.J."/>
        </authorList>
    </citation>
    <scope>NUCLEOTIDE SEQUENCE</scope>
</reference>
<dbReference type="PANTHER" id="PTHR43196:SF1">
    <property type="entry name" value="SULFATE ADENYLYLTRANSFERASE SUBUNIT 2"/>
    <property type="match status" value="1"/>
</dbReference>
<sequence length="75" mass="9218">MHKMAYLENRSIFIIRETLRRYHRPVVLWSMGKDSTALLWLCRKAFFGKIPFPVLHIDTGFKFQRIYEFRDYYAK</sequence>
<evidence type="ECO:0000313" key="2">
    <source>
        <dbReference type="EMBL" id="KKM67771.1"/>
    </source>
</evidence>
<dbReference type="SUPFAM" id="SSF52402">
    <property type="entry name" value="Adenine nucleotide alpha hydrolases-like"/>
    <property type="match status" value="1"/>
</dbReference>